<dbReference type="EMBL" id="QSJM01000009">
    <property type="protein sequence ID" value="RHD83449.1"/>
    <property type="molecule type" value="Genomic_DNA"/>
</dbReference>
<protein>
    <submittedName>
        <fullName evidence="2">Uncharacterized protein</fullName>
    </submittedName>
</protein>
<accession>A0A415DII2</accession>
<sequence length="193" mass="21961">MNKTMIFLSASIPIKGREYYGTANIPAIREAVMAFTKVCMDFKLPFYFGGHPAISPLVYQIAKEYGGDFATNVKIYQSMWFHGLTPPEVEYYQNIVWTDKKEDLGKSLLHMRVQMFTNPTNCAVFIGGMNGIIDEATMLHKMKPNIKLLPITNTGGACADLMKIADIKCDPFPVNDYSFAYTYLFKEYLKQFL</sequence>
<evidence type="ECO:0000313" key="4">
    <source>
        <dbReference type="Proteomes" id="UP000283958"/>
    </source>
</evidence>
<reference evidence="3 4" key="1">
    <citation type="submission" date="2018-08" db="EMBL/GenBank/DDBJ databases">
        <title>A genome reference for cultivated species of the human gut microbiota.</title>
        <authorList>
            <person name="Zou Y."/>
            <person name="Xue W."/>
            <person name="Luo G."/>
        </authorList>
    </citation>
    <scope>NUCLEOTIDE SEQUENCE [LARGE SCALE GENOMIC DNA]</scope>
    <source>
        <strain evidence="2 4">AM09-18</strain>
        <strain evidence="1 3">AM30-40</strain>
    </source>
</reference>
<evidence type="ECO:0000313" key="3">
    <source>
        <dbReference type="Proteomes" id="UP000283429"/>
    </source>
</evidence>
<name>A0A415DII2_PHOVU</name>
<dbReference type="Proteomes" id="UP000283958">
    <property type="component" value="Unassembled WGS sequence"/>
</dbReference>
<comment type="caution">
    <text evidence="2">The sequence shown here is derived from an EMBL/GenBank/DDBJ whole genome shotgun (WGS) entry which is preliminary data.</text>
</comment>
<organism evidence="2 4">
    <name type="scientific">Phocaeicola vulgatus</name>
    <name type="common">Bacteroides vulgatus</name>
    <dbReference type="NCBI Taxonomy" id="821"/>
    <lineage>
        <taxon>Bacteria</taxon>
        <taxon>Pseudomonadati</taxon>
        <taxon>Bacteroidota</taxon>
        <taxon>Bacteroidia</taxon>
        <taxon>Bacteroidales</taxon>
        <taxon>Bacteroidaceae</taxon>
        <taxon>Phocaeicola</taxon>
    </lineage>
</organism>
<evidence type="ECO:0000313" key="2">
    <source>
        <dbReference type="EMBL" id="RHJ77026.1"/>
    </source>
</evidence>
<proteinExistence type="predicted"/>
<dbReference type="AlphaFoldDB" id="A0A415DII2"/>
<evidence type="ECO:0000313" key="1">
    <source>
        <dbReference type="EMBL" id="RHD83449.1"/>
    </source>
</evidence>
<gene>
    <name evidence="2" type="ORF">DW105_09510</name>
    <name evidence="1" type="ORF">DW783_04345</name>
</gene>
<dbReference type="Proteomes" id="UP000283429">
    <property type="component" value="Unassembled WGS sequence"/>
</dbReference>
<dbReference type="InterPro" id="IPR041197">
    <property type="entry name" value="LD_cluster3"/>
</dbReference>
<dbReference type="EMBL" id="QRMN01000019">
    <property type="protein sequence ID" value="RHJ77026.1"/>
    <property type="molecule type" value="Genomic_DNA"/>
</dbReference>
<dbReference type="Pfam" id="PF18180">
    <property type="entry name" value="LD_cluster3"/>
    <property type="match status" value="1"/>
</dbReference>
<dbReference type="RefSeq" id="WP_118170522.1">
    <property type="nucleotide sequence ID" value="NZ_JAHAWD010000002.1"/>
</dbReference>